<evidence type="ECO:0000313" key="2">
    <source>
        <dbReference type="Proteomes" id="UP001228113"/>
    </source>
</evidence>
<dbReference type="KEGG" id="msea:METESE_13690"/>
<proteinExistence type="predicted"/>
<protein>
    <submittedName>
        <fullName evidence="1">Uncharacterized protein</fullName>
    </submittedName>
</protein>
<keyword evidence="2" id="KW-1185">Reference proteome</keyword>
<accession>A0AA48H2R9</accession>
<gene>
    <name evidence="1" type="ORF">METESE_13690</name>
</gene>
<name>A0AA48H2R9_9BACT</name>
<dbReference type="Proteomes" id="UP001228113">
    <property type="component" value="Chromosome"/>
</dbReference>
<evidence type="ECO:0000313" key="1">
    <source>
        <dbReference type="EMBL" id="BDU76411.1"/>
    </source>
</evidence>
<organism evidence="1 2">
    <name type="scientific">Mesoterricola sediminis</name>
    <dbReference type="NCBI Taxonomy" id="2927980"/>
    <lineage>
        <taxon>Bacteria</taxon>
        <taxon>Pseudomonadati</taxon>
        <taxon>Acidobacteriota</taxon>
        <taxon>Holophagae</taxon>
        <taxon>Holophagales</taxon>
        <taxon>Holophagaceae</taxon>
        <taxon>Mesoterricola</taxon>
    </lineage>
</organism>
<reference evidence="1" key="1">
    <citation type="journal article" date="2023" name="Int. J. Syst. Evol. Microbiol.">
        <title>Mesoterricola silvestris gen. nov., sp. nov., Mesoterricola sediminis sp. nov., Geothrix oryzae sp. nov., Geothrix edaphica sp. nov., Geothrix rubra sp. nov., and Geothrix limicola sp. nov., six novel members of Acidobacteriota isolated from soils.</title>
        <authorList>
            <person name="Itoh H."/>
            <person name="Sugisawa Y."/>
            <person name="Mise K."/>
            <person name="Xu Z."/>
            <person name="Kuniyasu M."/>
            <person name="Ushijima N."/>
            <person name="Kawano K."/>
            <person name="Kobayashi E."/>
            <person name="Shiratori Y."/>
            <person name="Masuda Y."/>
            <person name="Senoo K."/>
        </authorList>
    </citation>
    <scope>NUCLEOTIDE SEQUENCE</scope>
    <source>
        <strain evidence="1">W786</strain>
    </source>
</reference>
<sequence>MMNTRHADPERVSELLKRLFVPGYEQARHHISAAIQEGELEPNRAHGYYSSEQIKAVLKFAAANQGQD</sequence>
<dbReference type="AlphaFoldDB" id="A0AA48H2R9"/>
<dbReference type="EMBL" id="AP027081">
    <property type="protein sequence ID" value="BDU76411.1"/>
    <property type="molecule type" value="Genomic_DNA"/>
</dbReference>